<keyword evidence="1" id="KW-0812">Transmembrane</keyword>
<dbReference type="RefSeq" id="XP_026272991.1">
    <property type="nucleotide sequence ID" value="XM_026417206.2"/>
</dbReference>
<organism evidence="3 4">
    <name type="scientific">Frankliniella occidentalis</name>
    <name type="common">Western flower thrips</name>
    <name type="synonym">Euthrips occidentalis</name>
    <dbReference type="NCBI Taxonomy" id="133901"/>
    <lineage>
        <taxon>Eukaryota</taxon>
        <taxon>Metazoa</taxon>
        <taxon>Ecdysozoa</taxon>
        <taxon>Arthropoda</taxon>
        <taxon>Hexapoda</taxon>
        <taxon>Insecta</taxon>
        <taxon>Pterygota</taxon>
        <taxon>Neoptera</taxon>
        <taxon>Paraneoptera</taxon>
        <taxon>Thysanoptera</taxon>
        <taxon>Terebrantia</taxon>
        <taxon>Thripoidea</taxon>
        <taxon>Thripidae</taxon>
        <taxon>Frankliniella</taxon>
    </lineage>
</organism>
<dbReference type="InterPro" id="IPR001810">
    <property type="entry name" value="F-box_dom"/>
</dbReference>
<reference evidence="4" key="1">
    <citation type="submission" date="2025-08" db="UniProtKB">
        <authorList>
            <consortium name="RefSeq"/>
        </authorList>
    </citation>
    <scope>IDENTIFICATION</scope>
    <source>
        <tissue evidence="4">Whole organism</tissue>
    </source>
</reference>
<dbReference type="GeneID" id="113202795"/>
<protein>
    <submittedName>
        <fullName evidence="4">Uncharacterized protein LOC113202795</fullName>
    </submittedName>
</protein>
<dbReference type="InterPro" id="IPR036322">
    <property type="entry name" value="WD40_repeat_dom_sf"/>
</dbReference>
<feature type="domain" description="F-box" evidence="2">
    <location>
        <begin position="24"/>
        <end position="70"/>
    </location>
</feature>
<evidence type="ECO:0000256" key="1">
    <source>
        <dbReference type="SAM" id="Phobius"/>
    </source>
</evidence>
<evidence type="ECO:0000313" key="3">
    <source>
        <dbReference type="Proteomes" id="UP000504606"/>
    </source>
</evidence>
<accession>A0A6J1S2E9</accession>
<proteinExistence type="predicted"/>
<dbReference type="OrthoDB" id="2095648at2759"/>
<dbReference type="Pfam" id="PF12937">
    <property type="entry name" value="F-box-like"/>
    <property type="match status" value="1"/>
</dbReference>
<dbReference type="InterPro" id="IPR036047">
    <property type="entry name" value="F-box-like_dom_sf"/>
</dbReference>
<evidence type="ECO:0000313" key="4">
    <source>
        <dbReference type="RefSeq" id="XP_026272991.1"/>
    </source>
</evidence>
<sequence length="457" mass="52059">MYGLCTRSEWPNIMMLPQRPVQEDCPLHTLPTEIFESIFQYLDPISMVRLSCTCALFYNLVNQVAKWQTWTLKVMENPSMAHLPSAGLHFGVCTWKPQELIQNKYPQQTPWKQIFYCTQFWSMIKNWNYSLTYETLVEHDEIKSVDIAGQDIVFGTNQGILGLWNPDHNQELESLHRFKSEVLTVLVKLCPGGYESLPRYEIIAKCRNRSIGIYDMTGDSVKILGSSNYTGISSSCDRNVFYEWDPASGFLSHLSISEKKIISKQLPQLPLNPVVAVYGYDGVSENENQSKFKQVSFPLLMVSCRNGPAIVTFIERPSGHIFQSQYQSLLTENNLYIYKAYIWPGQVSLSLTGGGLTIISVGNQVNKIRWPYWKWICTSAALFGNIFLVGTSTGTILFYPFKSPEDLLNLDPNDYKKKLETGSSEALVHVGIRVQNDIHSLPDIFAASRTKLFCFRV</sequence>
<name>A0A6J1S2E9_FRAOC</name>
<dbReference type="SUPFAM" id="SSF50978">
    <property type="entry name" value="WD40 repeat-like"/>
    <property type="match status" value="1"/>
</dbReference>
<evidence type="ECO:0000259" key="2">
    <source>
        <dbReference type="PROSITE" id="PS50181"/>
    </source>
</evidence>
<keyword evidence="3" id="KW-1185">Reference proteome</keyword>
<dbReference type="AlphaFoldDB" id="A0A6J1S2E9"/>
<dbReference type="SUPFAM" id="SSF81383">
    <property type="entry name" value="F-box domain"/>
    <property type="match status" value="1"/>
</dbReference>
<dbReference type="Gene3D" id="1.20.1280.50">
    <property type="match status" value="1"/>
</dbReference>
<dbReference type="SMART" id="SM00256">
    <property type="entry name" value="FBOX"/>
    <property type="match status" value="1"/>
</dbReference>
<dbReference type="CDD" id="cd09917">
    <property type="entry name" value="F-box_SF"/>
    <property type="match status" value="1"/>
</dbReference>
<gene>
    <name evidence="4" type="primary">LOC113202795</name>
</gene>
<keyword evidence="1" id="KW-1133">Transmembrane helix</keyword>
<dbReference type="KEGG" id="foc:113202795"/>
<dbReference type="Proteomes" id="UP000504606">
    <property type="component" value="Unplaced"/>
</dbReference>
<dbReference type="PROSITE" id="PS50181">
    <property type="entry name" value="FBOX"/>
    <property type="match status" value="1"/>
</dbReference>
<feature type="transmembrane region" description="Helical" evidence="1">
    <location>
        <begin position="372"/>
        <end position="399"/>
    </location>
</feature>
<keyword evidence="1" id="KW-0472">Membrane</keyword>